<dbReference type="EMBL" id="JACBYF010000002">
    <property type="protein sequence ID" value="NYS46963.1"/>
    <property type="molecule type" value="Genomic_DNA"/>
</dbReference>
<keyword evidence="1" id="KW-1133">Transmembrane helix</keyword>
<organism evidence="2 3">
    <name type="scientific">Gemelliphila palaticanis</name>
    <dbReference type="NCBI Taxonomy" id="81950"/>
    <lineage>
        <taxon>Bacteria</taxon>
        <taxon>Bacillati</taxon>
        <taxon>Bacillota</taxon>
        <taxon>Bacilli</taxon>
        <taxon>Bacillales</taxon>
        <taxon>Gemellaceae</taxon>
        <taxon>Gemelliphila</taxon>
    </lineage>
</organism>
<name>A0ABX2T018_9BACL</name>
<dbReference type="Proteomes" id="UP000531840">
    <property type="component" value="Unassembled WGS sequence"/>
</dbReference>
<gene>
    <name evidence="2" type="ORF">HZY85_01990</name>
</gene>
<keyword evidence="1" id="KW-0812">Transmembrane</keyword>
<accession>A0ABX2T018</accession>
<keyword evidence="1" id="KW-0472">Membrane</keyword>
<evidence type="ECO:0000313" key="2">
    <source>
        <dbReference type="EMBL" id="NYS46963.1"/>
    </source>
</evidence>
<evidence type="ECO:0000256" key="1">
    <source>
        <dbReference type="SAM" id="Phobius"/>
    </source>
</evidence>
<keyword evidence="3" id="KW-1185">Reference proteome</keyword>
<comment type="caution">
    <text evidence="2">The sequence shown here is derived from an EMBL/GenBank/DDBJ whole genome shotgun (WGS) entry which is preliminary data.</text>
</comment>
<feature type="transmembrane region" description="Helical" evidence="1">
    <location>
        <begin position="27"/>
        <end position="48"/>
    </location>
</feature>
<evidence type="ECO:0000313" key="3">
    <source>
        <dbReference type="Proteomes" id="UP000531840"/>
    </source>
</evidence>
<reference evidence="2 3" key="1">
    <citation type="submission" date="2020-07" db="EMBL/GenBank/DDBJ databases">
        <title>MOT database genomes.</title>
        <authorList>
            <person name="Joseph S."/>
            <person name="Aduse-Opoku J."/>
            <person name="Hashim A."/>
            <person name="Wade W."/>
            <person name="Curtis M."/>
        </authorList>
    </citation>
    <scope>NUCLEOTIDE SEQUENCE [LARGE SCALE GENOMIC DNA]</scope>
    <source>
        <strain evidence="2 3">CIP 106318</strain>
    </source>
</reference>
<proteinExistence type="predicted"/>
<dbReference type="Pfam" id="PF04977">
    <property type="entry name" value="DivIC"/>
    <property type="match status" value="1"/>
</dbReference>
<dbReference type="RefSeq" id="WP_179940308.1">
    <property type="nucleotide sequence ID" value="NZ_JACBYF010000002.1"/>
</dbReference>
<dbReference type="InterPro" id="IPR007060">
    <property type="entry name" value="FtsL/DivIC"/>
</dbReference>
<sequence>MATLKVYSREYGVKKVEEKVKFTILEWIIYITFPIILFSTIYFMLNFYSVTYSLKKDIAKNNVTIKEMKNDNEEQRVLINDLSSYERIKEIAKVLGMEANKDNVKVVR</sequence>
<protein>
    <submittedName>
        <fullName evidence="2">Septum formation initiator family protein</fullName>
    </submittedName>
</protein>